<dbReference type="STRING" id="926569.ANT_26010"/>
<evidence type="ECO:0000313" key="2">
    <source>
        <dbReference type="EMBL" id="BAJ64627.1"/>
    </source>
</evidence>
<dbReference type="SUPFAM" id="SSF140453">
    <property type="entry name" value="EsxAB dimer-like"/>
    <property type="match status" value="1"/>
</dbReference>
<sequence>MNIIHMETDLVYEQGKKMMYTASDFFNLVDHLQNAIEDLRQAWSSPRATTYLLEIEKIHKDLVNQVHVLDELSRRVRQEVDEWIETDRTQSAYLTALRESFEITSSDLDKVVAGAVLSSTLQWSVKRPNSIIFTGNNWMRKALGIKEMVRVIKPSTLARGMAIGGTIEALGSGISTSVESFLENGQQDISRGISAAVIDFNVKTILTGIGSVGIPVLLGGMVSVTGLPVIAGGAVIIGGSVLLGLAYSKFVEAPLWEMWKGSTLHEEAIESGKRAIDKISNAVSHLTSQFVQKTEKAFSNVIRGILDTTPVVCIPVTS</sequence>
<dbReference type="EMBL" id="AP012029">
    <property type="protein sequence ID" value="BAJ64627.1"/>
    <property type="molecule type" value="Genomic_DNA"/>
</dbReference>
<keyword evidence="1" id="KW-0472">Membrane</keyword>
<keyword evidence="1" id="KW-0812">Transmembrane</keyword>
<dbReference type="Gene3D" id="1.10.287.1060">
    <property type="entry name" value="ESAT-6-like"/>
    <property type="match status" value="1"/>
</dbReference>
<feature type="transmembrane region" description="Helical" evidence="1">
    <location>
        <begin position="200"/>
        <end position="221"/>
    </location>
</feature>
<dbReference type="KEGG" id="atm:ANT_26010"/>
<dbReference type="InterPro" id="IPR036689">
    <property type="entry name" value="ESAT-6-like_sf"/>
</dbReference>
<keyword evidence="3" id="KW-1185">Reference proteome</keyword>
<evidence type="ECO:0000313" key="3">
    <source>
        <dbReference type="Proteomes" id="UP000008922"/>
    </source>
</evidence>
<dbReference type="HOGENOM" id="CLU_873313_0_0_0"/>
<protein>
    <submittedName>
        <fullName evidence="2">Uncharacterized protein</fullName>
    </submittedName>
</protein>
<dbReference type="AlphaFoldDB" id="E8MZS9"/>
<keyword evidence="1" id="KW-1133">Transmembrane helix</keyword>
<dbReference type="RefSeq" id="WP_013560982.1">
    <property type="nucleotide sequence ID" value="NC_014960.1"/>
</dbReference>
<name>E8MZS9_ANATU</name>
<proteinExistence type="predicted"/>
<organism evidence="2 3">
    <name type="scientific">Anaerolinea thermophila (strain DSM 14523 / JCM 11388 / NBRC 100420 / UNI-1)</name>
    <dbReference type="NCBI Taxonomy" id="926569"/>
    <lineage>
        <taxon>Bacteria</taxon>
        <taxon>Bacillati</taxon>
        <taxon>Chloroflexota</taxon>
        <taxon>Anaerolineae</taxon>
        <taxon>Anaerolineales</taxon>
        <taxon>Anaerolineaceae</taxon>
        <taxon>Anaerolinea</taxon>
    </lineage>
</organism>
<dbReference type="InParanoid" id="E8MZS9"/>
<reference evidence="2 3" key="1">
    <citation type="submission" date="2010-12" db="EMBL/GenBank/DDBJ databases">
        <title>Whole genome sequence of Anaerolinea thermophila UNI-1.</title>
        <authorList>
            <person name="Narita-Yamada S."/>
            <person name="Kishi E."/>
            <person name="Watanabe Y."/>
            <person name="Takasaki K."/>
            <person name="Ankai A."/>
            <person name="Oguchi A."/>
            <person name="Fukui S."/>
            <person name="Takahashi M."/>
            <person name="Yashiro I."/>
            <person name="Hosoyama A."/>
            <person name="Sekiguchi Y."/>
            <person name="Hanada S."/>
            <person name="Fujita N."/>
        </authorList>
    </citation>
    <scope>NUCLEOTIDE SEQUENCE [LARGE SCALE GENOMIC DNA]</scope>
    <source>
        <strain evidence="3">DSM 14523 / JCM 11388 / NBRC 100420 / UNI-1</strain>
    </source>
</reference>
<gene>
    <name evidence="2" type="ordered locus">ANT_26010</name>
</gene>
<feature type="transmembrane region" description="Helical" evidence="1">
    <location>
        <begin position="227"/>
        <end position="248"/>
    </location>
</feature>
<accession>E8MZS9</accession>
<dbReference type="Proteomes" id="UP000008922">
    <property type="component" value="Chromosome"/>
</dbReference>
<evidence type="ECO:0000256" key="1">
    <source>
        <dbReference type="SAM" id="Phobius"/>
    </source>
</evidence>